<keyword evidence="2" id="KW-1185">Reference proteome</keyword>
<reference evidence="1" key="1">
    <citation type="submission" date="2022-01" db="EMBL/GenBank/DDBJ databases">
        <authorList>
            <person name="King R."/>
        </authorList>
    </citation>
    <scope>NUCLEOTIDE SEQUENCE</scope>
</reference>
<dbReference type="Proteomes" id="UP001152799">
    <property type="component" value="Chromosome 13"/>
</dbReference>
<gene>
    <name evidence="1" type="ORF">CEUTPL_LOCUS4126</name>
</gene>
<sequence length="105" mass="11469">MMDAITILINNIPVALQDNQNIVNQLKTDDDFLLDYVCRAVQCQRIPFCSIEDLPTLTITRFTDSTIANIPGPSSADSTKATQPLYTASSNVIDHGSLINNQPSS</sequence>
<dbReference type="AlphaFoldDB" id="A0A9N9QM91"/>
<accession>A0A9N9QM91</accession>
<name>A0A9N9QM91_9CUCU</name>
<dbReference type="OrthoDB" id="6610952at2759"/>
<proteinExistence type="predicted"/>
<protein>
    <submittedName>
        <fullName evidence="1">Uncharacterized protein</fullName>
    </submittedName>
</protein>
<organism evidence="1 2">
    <name type="scientific">Ceutorhynchus assimilis</name>
    <name type="common">cabbage seed weevil</name>
    <dbReference type="NCBI Taxonomy" id="467358"/>
    <lineage>
        <taxon>Eukaryota</taxon>
        <taxon>Metazoa</taxon>
        <taxon>Ecdysozoa</taxon>
        <taxon>Arthropoda</taxon>
        <taxon>Hexapoda</taxon>
        <taxon>Insecta</taxon>
        <taxon>Pterygota</taxon>
        <taxon>Neoptera</taxon>
        <taxon>Endopterygota</taxon>
        <taxon>Coleoptera</taxon>
        <taxon>Polyphaga</taxon>
        <taxon>Cucujiformia</taxon>
        <taxon>Curculionidae</taxon>
        <taxon>Ceutorhynchinae</taxon>
        <taxon>Ceutorhynchus</taxon>
    </lineage>
</organism>
<evidence type="ECO:0000313" key="2">
    <source>
        <dbReference type="Proteomes" id="UP001152799"/>
    </source>
</evidence>
<dbReference type="EMBL" id="OU892289">
    <property type="protein sequence ID" value="CAG9763462.1"/>
    <property type="molecule type" value="Genomic_DNA"/>
</dbReference>
<evidence type="ECO:0000313" key="1">
    <source>
        <dbReference type="EMBL" id="CAG9763462.1"/>
    </source>
</evidence>